<reference evidence="7" key="1">
    <citation type="journal article" date="2014" name="Genome Announc.">
        <title>Draft genome sequence of Weissella oryzae SG25T, isolated from fermented rice grains.</title>
        <authorList>
            <person name="Tanizawa Y."/>
            <person name="Fujisawa T."/>
            <person name="Mochizuki T."/>
            <person name="Kaminuma E."/>
            <person name="Suzuki Y."/>
            <person name="Nakamura Y."/>
            <person name="Tohno M."/>
        </authorList>
    </citation>
    <scope>NUCLEOTIDE SEQUENCE [LARGE SCALE GENOMIC DNA]</scope>
    <source>
        <strain evidence="7">DSM 25784 / JCM 18191 / LMG 30913 / SG25</strain>
    </source>
</reference>
<dbReference type="OrthoDB" id="9810250at2"/>
<dbReference type="AlphaFoldDB" id="A0A069CRZ3"/>
<evidence type="ECO:0000313" key="6">
    <source>
        <dbReference type="EMBL" id="GAK30184.1"/>
    </source>
</evidence>
<evidence type="ECO:0000256" key="1">
    <source>
        <dbReference type="ARBA" id="ARBA00023015"/>
    </source>
</evidence>
<organism evidence="6 7">
    <name type="scientific">Weissella oryzae (strain DSM 25784 / JCM 18191 / LMG 30913 / SG25)</name>
    <dbReference type="NCBI Taxonomy" id="1329250"/>
    <lineage>
        <taxon>Bacteria</taxon>
        <taxon>Bacillati</taxon>
        <taxon>Bacillota</taxon>
        <taxon>Bacilli</taxon>
        <taxon>Lactobacillales</taxon>
        <taxon>Lactobacillaceae</taxon>
        <taxon>Weissella</taxon>
    </lineage>
</organism>
<protein>
    <submittedName>
        <fullName evidence="6">TetR family transcriptional regulator</fullName>
    </submittedName>
</protein>
<dbReference type="eggNOG" id="COG1309">
    <property type="taxonomic scope" value="Bacteria"/>
</dbReference>
<name>A0A069CRZ3_WEIOS</name>
<sequence length="186" mass="21460">MAKKETSKARLRHAAHRLFADQGYRETTVQQIAEAAGLTERTFFRQFKDKSDVLFAAHEEFIAALLKAITECKEEQSLVKVVSGYREIAKQVFDDTHTMTAARHEIIMADENLYERELLKANQVTQQIQAVLEPTYGIDDAAFASKLAGNIYQLAFDTWVKQTEPEKLSSLVWHYYQKYCDFKTRN</sequence>
<dbReference type="InterPro" id="IPR001647">
    <property type="entry name" value="HTH_TetR"/>
</dbReference>
<dbReference type="InterPro" id="IPR009057">
    <property type="entry name" value="Homeodomain-like_sf"/>
</dbReference>
<proteinExistence type="predicted"/>
<dbReference type="PRINTS" id="PR00455">
    <property type="entry name" value="HTHTETR"/>
</dbReference>
<feature type="domain" description="HTH tetR-type" evidence="5">
    <location>
        <begin position="5"/>
        <end position="65"/>
    </location>
</feature>
<dbReference type="GO" id="GO:0000976">
    <property type="term" value="F:transcription cis-regulatory region binding"/>
    <property type="evidence" value="ECO:0007669"/>
    <property type="project" value="TreeGrafter"/>
</dbReference>
<evidence type="ECO:0000313" key="7">
    <source>
        <dbReference type="Proteomes" id="UP000030643"/>
    </source>
</evidence>
<dbReference type="RefSeq" id="WP_045476312.1">
    <property type="nucleotide sequence ID" value="NZ_DF820484.1"/>
</dbReference>
<dbReference type="Proteomes" id="UP000030643">
    <property type="component" value="Unassembled WGS sequence"/>
</dbReference>
<feature type="DNA-binding region" description="H-T-H motif" evidence="4">
    <location>
        <begin position="28"/>
        <end position="47"/>
    </location>
</feature>
<evidence type="ECO:0000256" key="2">
    <source>
        <dbReference type="ARBA" id="ARBA00023125"/>
    </source>
</evidence>
<keyword evidence="2 4" id="KW-0238">DNA-binding</keyword>
<dbReference type="PROSITE" id="PS50977">
    <property type="entry name" value="HTH_TETR_2"/>
    <property type="match status" value="1"/>
</dbReference>
<gene>
    <name evidence="6" type="ORF">WOSG25_012810</name>
</gene>
<dbReference type="GO" id="GO:0003700">
    <property type="term" value="F:DNA-binding transcription factor activity"/>
    <property type="evidence" value="ECO:0007669"/>
    <property type="project" value="TreeGrafter"/>
</dbReference>
<dbReference type="EMBL" id="DF820484">
    <property type="protein sequence ID" value="GAK30184.1"/>
    <property type="molecule type" value="Genomic_DNA"/>
</dbReference>
<dbReference type="SUPFAM" id="SSF46689">
    <property type="entry name" value="Homeodomain-like"/>
    <property type="match status" value="1"/>
</dbReference>
<dbReference type="InterPro" id="IPR050109">
    <property type="entry name" value="HTH-type_TetR-like_transc_reg"/>
</dbReference>
<keyword evidence="3" id="KW-0804">Transcription</keyword>
<dbReference type="Pfam" id="PF00440">
    <property type="entry name" value="TetR_N"/>
    <property type="match status" value="1"/>
</dbReference>
<accession>A0A069CRZ3</accession>
<evidence type="ECO:0000256" key="4">
    <source>
        <dbReference type="PROSITE-ProRule" id="PRU00335"/>
    </source>
</evidence>
<keyword evidence="7" id="KW-1185">Reference proteome</keyword>
<keyword evidence="1" id="KW-0805">Transcription regulation</keyword>
<dbReference type="Gene3D" id="1.10.357.10">
    <property type="entry name" value="Tetracycline Repressor, domain 2"/>
    <property type="match status" value="1"/>
</dbReference>
<dbReference type="STRING" id="1329250.WOSG25_012810"/>
<dbReference type="PANTHER" id="PTHR30055:SF238">
    <property type="entry name" value="MYCOFACTOCIN BIOSYNTHESIS TRANSCRIPTIONAL REGULATOR MFTR-RELATED"/>
    <property type="match status" value="1"/>
</dbReference>
<evidence type="ECO:0000256" key="3">
    <source>
        <dbReference type="ARBA" id="ARBA00023163"/>
    </source>
</evidence>
<evidence type="ECO:0000259" key="5">
    <source>
        <dbReference type="PROSITE" id="PS50977"/>
    </source>
</evidence>
<dbReference type="PANTHER" id="PTHR30055">
    <property type="entry name" value="HTH-TYPE TRANSCRIPTIONAL REGULATOR RUTR"/>
    <property type="match status" value="1"/>
</dbReference>